<dbReference type="InParanoid" id="W4K7G9"/>
<gene>
    <name evidence="1" type="ORF">HETIRDRAFT_458802</name>
</gene>
<name>W4K7G9_HETIT</name>
<sequence length="202" mass="22963">MCTRIRRNARGTFFSVYWKTVRSTLEVKKPRSSTLCQSLATATRLKTKNPTKNPIWNGMMAPSLTFSGFRTHSVQCLLLTSKSLPSIYWAREAGIRDALVSLSPLDWERRTSRQLIEIYIECETLRLRESRDGCYSVIAHKALVETCLHLGVSPEKESLDKAAWIYPSGYPITPPVHIFPMLPTPYPSRTHHRHSALSMGIS</sequence>
<dbReference type="EMBL" id="KI925458">
    <property type="protein sequence ID" value="ETW81270.1"/>
    <property type="molecule type" value="Genomic_DNA"/>
</dbReference>
<dbReference type="AlphaFoldDB" id="W4K7G9"/>
<reference evidence="1 2" key="1">
    <citation type="journal article" date="2012" name="New Phytol.">
        <title>Insight into trade-off between wood decay and parasitism from the genome of a fungal forest pathogen.</title>
        <authorList>
            <person name="Olson A."/>
            <person name="Aerts A."/>
            <person name="Asiegbu F."/>
            <person name="Belbahri L."/>
            <person name="Bouzid O."/>
            <person name="Broberg A."/>
            <person name="Canback B."/>
            <person name="Coutinho P.M."/>
            <person name="Cullen D."/>
            <person name="Dalman K."/>
            <person name="Deflorio G."/>
            <person name="van Diepen L.T."/>
            <person name="Dunand C."/>
            <person name="Duplessis S."/>
            <person name="Durling M."/>
            <person name="Gonthier P."/>
            <person name="Grimwood J."/>
            <person name="Fossdal C.G."/>
            <person name="Hansson D."/>
            <person name="Henrissat B."/>
            <person name="Hietala A."/>
            <person name="Himmelstrand K."/>
            <person name="Hoffmeister D."/>
            <person name="Hogberg N."/>
            <person name="James T.Y."/>
            <person name="Karlsson M."/>
            <person name="Kohler A."/>
            <person name="Kues U."/>
            <person name="Lee Y.H."/>
            <person name="Lin Y.C."/>
            <person name="Lind M."/>
            <person name="Lindquist E."/>
            <person name="Lombard V."/>
            <person name="Lucas S."/>
            <person name="Lunden K."/>
            <person name="Morin E."/>
            <person name="Murat C."/>
            <person name="Park J."/>
            <person name="Raffaello T."/>
            <person name="Rouze P."/>
            <person name="Salamov A."/>
            <person name="Schmutz J."/>
            <person name="Solheim H."/>
            <person name="Stahlberg J."/>
            <person name="Velez H."/>
            <person name="de Vries R.P."/>
            <person name="Wiebenga A."/>
            <person name="Woodward S."/>
            <person name="Yakovlev I."/>
            <person name="Garbelotto M."/>
            <person name="Martin F."/>
            <person name="Grigoriev I.V."/>
            <person name="Stenlid J."/>
        </authorList>
    </citation>
    <scope>NUCLEOTIDE SEQUENCE [LARGE SCALE GENOMIC DNA]</scope>
    <source>
        <strain evidence="1 2">TC 32-1</strain>
    </source>
</reference>
<proteinExistence type="predicted"/>
<protein>
    <submittedName>
        <fullName evidence="1">Uncharacterized protein</fullName>
    </submittedName>
</protein>
<keyword evidence="2" id="KW-1185">Reference proteome</keyword>
<evidence type="ECO:0000313" key="2">
    <source>
        <dbReference type="Proteomes" id="UP000030671"/>
    </source>
</evidence>
<feature type="non-terminal residue" evidence="1">
    <location>
        <position position="202"/>
    </location>
</feature>
<dbReference type="RefSeq" id="XP_009545944.1">
    <property type="nucleotide sequence ID" value="XM_009547649.1"/>
</dbReference>
<evidence type="ECO:0000313" key="1">
    <source>
        <dbReference type="EMBL" id="ETW81270.1"/>
    </source>
</evidence>
<dbReference type="HOGENOM" id="CLU_1357499_0_0_1"/>
<dbReference type="Proteomes" id="UP000030671">
    <property type="component" value="Unassembled WGS sequence"/>
</dbReference>
<organism evidence="1 2">
    <name type="scientific">Heterobasidion irregulare (strain TC 32-1)</name>
    <dbReference type="NCBI Taxonomy" id="747525"/>
    <lineage>
        <taxon>Eukaryota</taxon>
        <taxon>Fungi</taxon>
        <taxon>Dikarya</taxon>
        <taxon>Basidiomycota</taxon>
        <taxon>Agaricomycotina</taxon>
        <taxon>Agaricomycetes</taxon>
        <taxon>Russulales</taxon>
        <taxon>Bondarzewiaceae</taxon>
        <taxon>Heterobasidion</taxon>
        <taxon>Heterobasidion annosum species complex</taxon>
    </lineage>
</organism>
<dbReference type="GeneID" id="20676953"/>
<dbReference type="KEGG" id="hir:HETIRDRAFT_458802"/>
<accession>W4K7G9</accession>